<dbReference type="AlphaFoldDB" id="A0AAU7D7E4"/>
<dbReference type="Pfam" id="PF13557">
    <property type="entry name" value="Phenol_MetA_deg"/>
    <property type="match status" value="1"/>
</dbReference>
<feature type="signal peptide" evidence="1">
    <location>
        <begin position="1"/>
        <end position="25"/>
    </location>
</feature>
<evidence type="ECO:0000256" key="1">
    <source>
        <dbReference type="SAM" id="SignalP"/>
    </source>
</evidence>
<organism evidence="2">
    <name type="scientific">Edaphobacter paludis</name>
    <dbReference type="NCBI Taxonomy" id="3035702"/>
    <lineage>
        <taxon>Bacteria</taxon>
        <taxon>Pseudomonadati</taxon>
        <taxon>Acidobacteriota</taxon>
        <taxon>Terriglobia</taxon>
        <taxon>Terriglobales</taxon>
        <taxon>Acidobacteriaceae</taxon>
        <taxon>Edaphobacter</taxon>
    </lineage>
</organism>
<dbReference type="EMBL" id="CP121195">
    <property type="protein sequence ID" value="XBH13010.1"/>
    <property type="molecule type" value="Genomic_DNA"/>
</dbReference>
<protein>
    <submittedName>
        <fullName evidence="2">Transporter</fullName>
    </submittedName>
</protein>
<feature type="chain" id="PRO_5043380556" evidence="1">
    <location>
        <begin position="26"/>
        <end position="291"/>
    </location>
</feature>
<keyword evidence="1" id="KW-0732">Signal</keyword>
<dbReference type="RefSeq" id="WP_348269667.1">
    <property type="nucleotide sequence ID" value="NZ_CP121195.1"/>
</dbReference>
<dbReference type="InterPro" id="IPR025737">
    <property type="entry name" value="FApF"/>
</dbReference>
<reference evidence="2" key="1">
    <citation type="submission" date="2023-03" db="EMBL/GenBank/DDBJ databases">
        <title>Edaphobacter sp.</title>
        <authorList>
            <person name="Huber K.J."/>
            <person name="Papendorf J."/>
            <person name="Pilke C."/>
            <person name="Bunk B."/>
            <person name="Sproeer C."/>
            <person name="Pester M."/>
        </authorList>
    </citation>
    <scope>NUCLEOTIDE SEQUENCE</scope>
    <source>
        <strain evidence="2">DSM 109920</strain>
    </source>
</reference>
<proteinExistence type="predicted"/>
<evidence type="ECO:0000313" key="2">
    <source>
        <dbReference type="EMBL" id="XBH13010.1"/>
    </source>
</evidence>
<gene>
    <name evidence="2" type="ORF">P8936_15125</name>
</gene>
<sequence>MTCRRLWAKLAVILFFALAASRLRAQGPPYQTDDPVPVDLHHYEFYIFGSTDGTPVETDSTGPAIEFNWGAIPRVQLHAILPWGSINPSNNPIYLPGGTGPSAFGLTDMELGAKIAYIKESKYIPQIGTFTMFEIPTGSYDKGLGVGKVWYKLPLWFQKNIGHWLLDGGAGETIVPQTQYRNFPYGGFLVKYTFGERLELGSEVFAHGREGFATPQTEASTMIDLGVVYHLKHHEGEQLLFSYGHSVAGQTENYGYVGMYWTSGKDKKKPDADNAWLRAPLHVAGFSRSAT</sequence>
<accession>A0AAU7D7E4</accession>
<name>A0AAU7D7E4_9BACT</name>